<evidence type="ECO:0000256" key="1">
    <source>
        <dbReference type="ARBA" id="ARBA00006484"/>
    </source>
</evidence>
<comment type="similarity">
    <text evidence="1">Belongs to the short-chain dehydrogenases/reductases (SDR) family.</text>
</comment>
<name>A0ABW4FNW0_9PSEU</name>
<dbReference type="SUPFAM" id="SSF51735">
    <property type="entry name" value="NAD(P)-binding Rossmann-fold domains"/>
    <property type="match status" value="1"/>
</dbReference>
<reference evidence="5" key="1">
    <citation type="journal article" date="2019" name="Int. J. Syst. Evol. Microbiol.">
        <title>The Global Catalogue of Microorganisms (GCM) 10K type strain sequencing project: providing services to taxonomists for standard genome sequencing and annotation.</title>
        <authorList>
            <consortium name="The Broad Institute Genomics Platform"/>
            <consortium name="The Broad Institute Genome Sequencing Center for Infectious Disease"/>
            <person name="Wu L."/>
            <person name="Ma J."/>
        </authorList>
    </citation>
    <scope>NUCLEOTIDE SEQUENCE [LARGE SCALE GENOMIC DNA]</scope>
    <source>
        <strain evidence="5">JCM 12165</strain>
    </source>
</reference>
<evidence type="ECO:0000256" key="2">
    <source>
        <dbReference type="ARBA" id="ARBA00022857"/>
    </source>
</evidence>
<protein>
    <submittedName>
        <fullName evidence="4">Uncharacterized protein</fullName>
    </submittedName>
</protein>
<evidence type="ECO:0000313" key="4">
    <source>
        <dbReference type="EMBL" id="MFD1530662.1"/>
    </source>
</evidence>
<proteinExistence type="inferred from homology"/>
<dbReference type="PANTHER" id="PTHR43963:SF6">
    <property type="entry name" value="CHAIN DEHYDROGENASE FAMILY PROTEIN, PUTATIVE (AFU_ORTHOLOGUE AFUA_3G15350)-RELATED"/>
    <property type="match status" value="1"/>
</dbReference>
<accession>A0ABW4FNW0</accession>
<gene>
    <name evidence="4" type="ORF">ACFSCY_14540</name>
</gene>
<keyword evidence="2" id="KW-0521">NADP</keyword>
<dbReference type="PANTHER" id="PTHR43963">
    <property type="entry name" value="CARBONYL REDUCTASE 1-RELATED"/>
    <property type="match status" value="1"/>
</dbReference>
<dbReference type="EMBL" id="JBHUCP010000008">
    <property type="protein sequence ID" value="MFD1530662.1"/>
    <property type="molecule type" value="Genomic_DNA"/>
</dbReference>
<dbReference type="InterPro" id="IPR036291">
    <property type="entry name" value="NAD(P)-bd_dom_sf"/>
</dbReference>
<dbReference type="Proteomes" id="UP001597145">
    <property type="component" value="Unassembled WGS sequence"/>
</dbReference>
<evidence type="ECO:0000256" key="3">
    <source>
        <dbReference type="ARBA" id="ARBA00023002"/>
    </source>
</evidence>
<dbReference type="Gene3D" id="3.40.50.720">
    <property type="entry name" value="NAD(P)-binding Rossmann-like Domain"/>
    <property type="match status" value="1"/>
</dbReference>
<organism evidence="4 5">
    <name type="scientific">Pseudonocardia aurantiaca</name>
    <dbReference type="NCBI Taxonomy" id="75290"/>
    <lineage>
        <taxon>Bacteria</taxon>
        <taxon>Bacillati</taxon>
        <taxon>Actinomycetota</taxon>
        <taxon>Actinomycetes</taxon>
        <taxon>Pseudonocardiales</taxon>
        <taxon>Pseudonocardiaceae</taxon>
        <taxon>Pseudonocardia</taxon>
    </lineage>
</organism>
<dbReference type="RefSeq" id="WP_343988243.1">
    <property type="nucleotide sequence ID" value="NZ_BAAAJG010000029.1"/>
</dbReference>
<keyword evidence="3" id="KW-0560">Oxidoreductase</keyword>
<evidence type="ECO:0000313" key="5">
    <source>
        <dbReference type="Proteomes" id="UP001597145"/>
    </source>
</evidence>
<keyword evidence="5" id="KW-1185">Reference proteome</keyword>
<sequence>MRILINSASSGWVRTDLGGFRAPRSVEDGADTPVWLATLPADGPTGGFFLDRQELDW</sequence>
<comment type="caution">
    <text evidence="4">The sequence shown here is derived from an EMBL/GenBank/DDBJ whole genome shotgun (WGS) entry which is preliminary data.</text>
</comment>